<feature type="DNA-binding region" description="OmpR/PhoB-type" evidence="7">
    <location>
        <begin position="186"/>
        <end position="293"/>
    </location>
</feature>
<dbReference type="InterPro" id="IPR016032">
    <property type="entry name" value="Sig_transdc_resp-reg_C-effctor"/>
</dbReference>
<dbReference type="PROSITE" id="PS50110">
    <property type="entry name" value="RESPONSE_REGULATORY"/>
    <property type="match status" value="1"/>
</dbReference>
<dbReference type="CDD" id="cd17574">
    <property type="entry name" value="REC_OmpR"/>
    <property type="match status" value="1"/>
</dbReference>
<dbReference type="InterPro" id="IPR039420">
    <property type="entry name" value="WalR-like"/>
</dbReference>
<dbReference type="PANTHER" id="PTHR48111:SF1">
    <property type="entry name" value="TWO-COMPONENT RESPONSE REGULATOR ORR33"/>
    <property type="match status" value="1"/>
</dbReference>
<evidence type="ECO:0000256" key="4">
    <source>
        <dbReference type="ARBA" id="ARBA00023125"/>
    </source>
</evidence>
<dbReference type="SUPFAM" id="SSF52172">
    <property type="entry name" value="CheY-like"/>
    <property type="match status" value="1"/>
</dbReference>
<evidence type="ECO:0000256" key="5">
    <source>
        <dbReference type="ARBA" id="ARBA00023163"/>
    </source>
</evidence>
<dbReference type="PROSITE" id="PS51755">
    <property type="entry name" value="OMPR_PHOB"/>
    <property type="match status" value="1"/>
</dbReference>
<dbReference type="Gene3D" id="6.10.250.690">
    <property type="match status" value="1"/>
</dbReference>
<dbReference type="Gene3D" id="3.40.50.2300">
    <property type="match status" value="1"/>
</dbReference>
<feature type="domain" description="Response regulatory" evidence="8">
    <location>
        <begin position="10"/>
        <end position="123"/>
    </location>
</feature>
<sequence>MTGTFSRPEVAVIVEDDPDIRSLLVEVFSSAGFDVIQAASGIEGVAAVEEHRPVITTLDVDLPGIDGFEAARRIRKISSTFIVMLSALADESDIVLGLGSGADEYLVKPFRPRELRARIEALMRRPRVGEHASTEHVVHEHAKVELVGVEYAHAEHFAHGNVRADDLTRVAPHGSSVPSAQMEDTANGWQSHRDLNLQPETHTVVVAQREITLTPTEFNLLSTLMESKRRVRSKSDLALLVRGEGLESSFYVSESDKRAIEAHIANLRRKIGDNPVEPNYIETVRGVGYRLTPQIAVSSERVA</sequence>
<dbReference type="SUPFAM" id="SSF46894">
    <property type="entry name" value="C-terminal effector domain of the bipartite response regulators"/>
    <property type="match status" value="1"/>
</dbReference>
<evidence type="ECO:0000259" key="9">
    <source>
        <dbReference type="PROSITE" id="PS51755"/>
    </source>
</evidence>
<dbReference type="CDD" id="cd00383">
    <property type="entry name" value="trans_reg_C"/>
    <property type="match status" value="1"/>
</dbReference>
<dbReference type="Pfam" id="PF00072">
    <property type="entry name" value="Response_reg"/>
    <property type="match status" value="1"/>
</dbReference>
<keyword evidence="11" id="KW-1185">Reference proteome</keyword>
<evidence type="ECO:0000256" key="1">
    <source>
        <dbReference type="ARBA" id="ARBA00022553"/>
    </source>
</evidence>
<proteinExistence type="predicted"/>
<dbReference type="Gene3D" id="1.10.10.10">
    <property type="entry name" value="Winged helix-like DNA-binding domain superfamily/Winged helix DNA-binding domain"/>
    <property type="match status" value="1"/>
</dbReference>
<evidence type="ECO:0000256" key="3">
    <source>
        <dbReference type="ARBA" id="ARBA00023015"/>
    </source>
</evidence>
<dbReference type="EMBL" id="JBFBMH010000023">
    <property type="protein sequence ID" value="MEW1976163.1"/>
    <property type="molecule type" value="Genomic_DNA"/>
</dbReference>
<organism evidence="10 11">
    <name type="scientific">Microbacterium profundi</name>
    <dbReference type="NCBI Taxonomy" id="450380"/>
    <lineage>
        <taxon>Bacteria</taxon>
        <taxon>Bacillati</taxon>
        <taxon>Actinomycetota</taxon>
        <taxon>Actinomycetes</taxon>
        <taxon>Micrococcales</taxon>
        <taxon>Microbacteriaceae</taxon>
        <taxon>Microbacterium</taxon>
    </lineage>
</organism>
<keyword evidence="4 7" id="KW-0238">DNA-binding</keyword>
<gene>
    <name evidence="10" type="ORF">AB0301_13975</name>
</gene>
<dbReference type="PANTHER" id="PTHR48111">
    <property type="entry name" value="REGULATOR OF RPOS"/>
    <property type="match status" value="1"/>
</dbReference>
<keyword evidence="5" id="KW-0804">Transcription</keyword>
<name>A0ABV3LJT5_9MICO</name>
<comment type="caution">
    <text evidence="10">The sequence shown here is derived from an EMBL/GenBank/DDBJ whole genome shotgun (WGS) entry which is preliminary data.</text>
</comment>
<dbReference type="SMART" id="SM00448">
    <property type="entry name" value="REC"/>
    <property type="match status" value="1"/>
</dbReference>
<evidence type="ECO:0000313" key="10">
    <source>
        <dbReference type="EMBL" id="MEW1976163.1"/>
    </source>
</evidence>
<evidence type="ECO:0000313" key="11">
    <source>
        <dbReference type="Proteomes" id="UP001553715"/>
    </source>
</evidence>
<reference evidence="10 11" key="1">
    <citation type="submission" date="2024-06" db="EMBL/GenBank/DDBJ databases">
        <title>The Natural Products Discovery Center: Release of the First 8490 Sequenced Strains for Exploring Actinobacteria Biosynthetic Diversity.</title>
        <authorList>
            <person name="Kalkreuter E."/>
            <person name="Kautsar S.A."/>
            <person name="Yang D."/>
            <person name="Bader C.D."/>
            <person name="Teijaro C.N."/>
            <person name="Fluegel L."/>
            <person name="Davis C.M."/>
            <person name="Simpson J.R."/>
            <person name="Lauterbach L."/>
            <person name="Steele A.D."/>
            <person name="Gui C."/>
            <person name="Meng S."/>
            <person name="Li G."/>
            <person name="Viehrig K."/>
            <person name="Ye F."/>
            <person name="Su P."/>
            <person name="Kiefer A.F."/>
            <person name="Nichols A."/>
            <person name="Cepeda A.J."/>
            <person name="Yan W."/>
            <person name="Fan B."/>
            <person name="Jiang Y."/>
            <person name="Adhikari A."/>
            <person name="Zheng C.-J."/>
            <person name="Schuster L."/>
            <person name="Cowan T.M."/>
            <person name="Smanski M.J."/>
            <person name="Chevrette M.G."/>
            <person name="De Carvalho L.P.S."/>
            <person name="Shen B."/>
        </authorList>
    </citation>
    <scope>NUCLEOTIDE SEQUENCE [LARGE SCALE GENOMIC DNA]</scope>
    <source>
        <strain evidence="10 11">NPDC077434</strain>
    </source>
</reference>
<protein>
    <submittedName>
        <fullName evidence="10">Response regulator transcription factor</fullName>
    </submittedName>
</protein>
<keyword evidence="3" id="KW-0805">Transcription regulation</keyword>
<feature type="domain" description="OmpR/PhoB-type" evidence="9">
    <location>
        <begin position="186"/>
        <end position="293"/>
    </location>
</feature>
<keyword evidence="2" id="KW-0902">Two-component regulatory system</keyword>
<dbReference type="SMART" id="SM00862">
    <property type="entry name" value="Trans_reg_C"/>
    <property type="match status" value="1"/>
</dbReference>
<dbReference type="Pfam" id="PF00486">
    <property type="entry name" value="Trans_reg_C"/>
    <property type="match status" value="1"/>
</dbReference>
<dbReference type="InterPro" id="IPR011006">
    <property type="entry name" value="CheY-like_superfamily"/>
</dbReference>
<dbReference type="InterPro" id="IPR001867">
    <property type="entry name" value="OmpR/PhoB-type_DNA-bd"/>
</dbReference>
<evidence type="ECO:0000256" key="7">
    <source>
        <dbReference type="PROSITE-ProRule" id="PRU01091"/>
    </source>
</evidence>
<evidence type="ECO:0000256" key="6">
    <source>
        <dbReference type="PROSITE-ProRule" id="PRU00169"/>
    </source>
</evidence>
<dbReference type="InterPro" id="IPR001789">
    <property type="entry name" value="Sig_transdc_resp-reg_receiver"/>
</dbReference>
<dbReference type="RefSeq" id="WP_366233222.1">
    <property type="nucleotide sequence ID" value="NZ_JBFBMH010000023.1"/>
</dbReference>
<accession>A0ABV3LJT5</accession>
<evidence type="ECO:0000259" key="8">
    <source>
        <dbReference type="PROSITE" id="PS50110"/>
    </source>
</evidence>
<dbReference type="Proteomes" id="UP001553715">
    <property type="component" value="Unassembled WGS sequence"/>
</dbReference>
<evidence type="ECO:0000256" key="2">
    <source>
        <dbReference type="ARBA" id="ARBA00023012"/>
    </source>
</evidence>
<keyword evidence="1 6" id="KW-0597">Phosphoprotein</keyword>
<feature type="modified residue" description="4-aspartylphosphate" evidence="6">
    <location>
        <position position="59"/>
    </location>
</feature>
<dbReference type="InterPro" id="IPR036388">
    <property type="entry name" value="WH-like_DNA-bd_sf"/>
</dbReference>